<sequence length="394" mass="44539">MRRKVTYNLANSITIGEDQTEKYPIPEVNEIDINLSQLQRNFSIIRNLIKPDIKIMAVLKGDAYGHGMVPIAYELEHCKCDTFGVVRLIEAFSLRKAGIKIPIILLAPIIPLQASWITINDITPMVDNEEIVEALDESASECNKIVNIHVKINTGLNRYGIEPKEAVNFIKKIYDKYPNVKVEGIYTHFQNAEFDENFTIKQIECFNEVLNRLEKENLRPKIAHAAGSAGILMYPQSHYDMVRCGIILYGLEHKEGEKDLPDGVKPLVTLKGRILKIKTIKAGETGGYGDRFIAKKDTKVAIIGLGYGDGISRGWKEVLIADQRVPVVNYFMDGIMVDISNLKGKIKEFDEAVIIGSQGAENISWEEASKYVSSYADEQIQRITERVPKHYFYE</sequence>
<dbReference type="SUPFAM" id="SSF51419">
    <property type="entry name" value="PLP-binding barrel"/>
    <property type="match status" value="1"/>
</dbReference>
<comment type="caution">
    <text evidence="6">The sequence shown here is derived from an EMBL/GenBank/DDBJ whole genome shotgun (WGS) entry which is preliminary data.</text>
</comment>
<dbReference type="InterPro" id="IPR000821">
    <property type="entry name" value="Ala_racemase"/>
</dbReference>
<dbReference type="Pfam" id="PF01168">
    <property type="entry name" value="Ala_racemase_N"/>
    <property type="match status" value="1"/>
</dbReference>
<evidence type="ECO:0000313" key="7">
    <source>
        <dbReference type="Proteomes" id="UP001281656"/>
    </source>
</evidence>
<evidence type="ECO:0000259" key="5">
    <source>
        <dbReference type="SMART" id="SM01005"/>
    </source>
</evidence>
<dbReference type="Pfam" id="PF00842">
    <property type="entry name" value="Ala_racemase_C"/>
    <property type="match status" value="1"/>
</dbReference>
<feature type="binding site" evidence="4">
    <location>
        <position position="332"/>
    </location>
    <ligand>
        <name>substrate</name>
    </ligand>
</feature>
<evidence type="ECO:0000256" key="2">
    <source>
        <dbReference type="ARBA" id="ARBA00022898"/>
    </source>
</evidence>
<dbReference type="EMBL" id="JARUJP010000043">
    <property type="protein sequence ID" value="MDW8803118.1"/>
    <property type="molecule type" value="Genomic_DNA"/>
</dbReference>
<dbReference type="InterPro" id="IPR011079">
    <property type="entry name" value="Ala_racemase_C"/>
</dbReference>
<dbReference type="SUPFAM" id="SSF50621">
    <property type="entry name" value="Alanine racemase C-terminal domain-like"/>
    <property type="match status" value="1"/>
</dbReference>
<dbReference type="RefSeq" id="WP_318799294.1">
    <property type="nucleotide sequence ID" value="NZ_JARUJP010000043.1"/>
</dbReference>
<organism evidence="6 7">
    <name type="scientific">Clostridium tanneri</name>
    <dbReference type="NCBI Taxonomy" id="3037988"/>
    <lineage>
        <taxon>Bacteria</taxon>
        <taxon>Bacillati</taxon>
        <taxon>Bacillota</taxon>
        <taxon>Clostridia</taxon>
        <taxon>Eubacteriales</taxon>
        <taxon>Clostridiaceae</taxon>
        <taxon>Clostridium</taxon>
    </lineage>
</organism>
<dbReference type="PANTHER" id="PTHR30511">
    <property type="entry name" value="ALANINE RACEMASE"/>
    <property type="match status" value="1"/>
</dbReference>
<dbReference type="InterPro" id="IPR029066">
    <property type="entry name" value="PLP-binding_barrel"/>
</dbReference>
<comment type="catalytic activity">
    <reaction evidence="4">
        <text>L-alanine = D-alanine</text>
        <dbReference type="Rhea" id="RHEA:20249"/>
        <dbReference type="ChEBI" id="CHEBI:57416"/>
        <dbReference type="ChEBI" id="CHEBI:57972"/>
        <dbReference type="EC" id="5.1.1.1"/>
    </reaction>
</comment>
<feature type="binding site" evidence="4">
    <location>
        <position position="158"/>
    </location>
    <ligand>
        <name>substrate</name>
    </ligand>
</feature>
<comment type="similarity">
    <text evidence="4">Belongs to the alanine racemase family.</text>
</comment>
<name>A0ABU4JY96_9CLOT</name>
<keyword evidence="3 4" id="KW-0413">Isomerase</keyword>
<dbReference type="PRINTS" id="PR00992">
    <property type="entry name" value="ALARACEMASE"/>
</dbReference>
<feature type="active site" description="Proton acceptor; specific for D-alanine" evidence="4">
    <location>
        <position position="60"/>
    </location>
</feature>
<evidence type="ECO:0000256" key="4">
    <source>
        <dbReference type="HAMAP-Rule" id="MF_01201"/>
    </source>
</evidence>
<feature type="modified residue" description="N6-(pyridoxal phosphate)lysine" evidence="4">
    <location>
        <position position="60"/>
    </location>
</feature>
<comment type="function">
    <text evidence="4">Catalyzes the interconversion of L-alanine and D-alanine. May also act on other amino acids.</text>
</comment>
<keyword evidence="2 4" id="KW-0663">Pyridoxal phosphate</keyword>
<dbReference type="Gene3D" id="3.20.20.10">
    <property type="entry name" value="Alanine racemase"/>
    <property type="match status" value="1"/>
</dbReference>
<proteinExistence type="inferred from homology"/>
<evidence type="ECO:0000256" key="1">
    <source>
        <dbReference type="ARBA" id="ARBA00001933"/>
    </source>
</evidence>
<keyword evidence="7" id="KW-1185">Reference proteome</keyword>
<dbReference type="InterPro" id="IPR020622">
    <property type="entry name" value="Ala_racemase_pyridoxalP-BS"/>
</dbReference>
<evidence type="ECO:0000313" key="6">
    <source>
        <dbReference type="EMBL" id="MDW8803118.1"/>
    </source>
</evidence>
<reference evidence="6 7" key="1">
    <citation type="submission" date="2023-04" db="EMBL/GenBank/DDBJ databases">
        <title>Clostridium tannerae sp. nov., isolated from the fecal material of an alpaca.</title>
        <authorList>
            <person name="Miller S."/>
            <person name="Hendry M."/>
            <person name="King J."/>
            <person name="Sankaranarayanan K."/>
            <person name="Lawson P.A."/>
        </authorList>
    </citation>
    <scope>NUCLEOTIDE SEQUENCE [LARGE SCALE GENOMIC DNA]</scope>
    <source>
        <strain evidence="6 7">A1-XYC3</strain>
    </source>
</reference>
<dbReference type="SMART" id="SM01005">
    <property type="entry name" value="Ala_racemase_C"/>
    <property type="match status" value="1"/>
</dbReference>
<comment type="pathway">
    <text evidence="4">Amino-acid biosynthesis; D-alanine biosynthesis; D-alanine from L-alanine: step 1/1.</text>
</comment>
<dbReference type="PANTHER" id="PTHR30511:SF0">
    <property type="entry name" value="ALANINE RACEMASE, CATABOLIC-RELATED"/>
    <property type="match status" value="1"/>
</dbReference>
<dbReference type="Gene3D" id="2.40.37.10">
    <property type="entry name" value="Lyase, Ornithine Decarboxylase, Chain A, domain 1"/>
    <property type="match status" value="1"/>
</dbReference>
<accession>A0ABU4JY96</accession>
<evidence type="ECO:0000256" key="3">
    <source>
        <dbReference type="ARBA" id="ARBA00023235"/>
    </source>
</evidence>
<dbReference type="HAMAP" id="MF_01201">
    <property type="entry name" value="Ala_racemase"/>
    <property type="match status" value="1"/>
</dbReference>
<dbReference type="EC" id="5.1.1.1" evidence="4"/>
<comment type="cofactor">
    <cofactor evidence="1 4">
        <name>pyridoxal 5'-phosphate</name>
        <dbReference type="ChEBI" id="CHEBI:597326"/>
    </cofactor>
</comment>
<feature type="active site" description="Proton acceptor; specific for L-alanine" evidence="4">
    <location>
        <position position="288"/>
    </location>
</feature>
<dbReference type="CDD" id="cd00430">
    <property type="entry name" value="PLPDE_III_AR"/>
    <property type="match status" value="1"/>
</dbReference>
<dbReference type="NCBIfam" id="TIGR00492">
    <property type="entry name" value="alr"/>
    <property type="match status" value="1"/>
</dbReference>
<dbReference type="GO" id="GO:0008784">
    <property type="term" value="F:alanine racemase activity"/>
    <property type="evidence" value="ECO:0007669"/>
    <property type="project" value="UniProtKB-EC"/>
</dbReference>
<dbReference type="Proteomes" id="UP001281656">
    <property type="component" value="Unassembled WGS sequence"/>
</dbReference>
<protein>
    <recommendedName>
        <fullName evidence="4">Alanine racemase</fullName>
        <ecNumber evidence="4">5.1.1.1</ecNumber>
    </recommendedName>
</protein>
<feature type="domain" description="Alanine racemase C-terminal" evidence="5">
    <location>
        <begin position="267"/>
        <end position="392"/>
    </location>
</feature>
<dbReference type="InterPro" id="IPR009006">
    <property type="entry name" value="Ala_racemase/Decarboxylase_C"/>
</dbReference>
<dbReference type="PROSITE" id="PS00395">
    <property type="entry name" value="ALANINE_RACEMASE"/>
    <property type="match status" value="1"/>
</dbReference>
<dbReference type="InterPro" id="IPR001608">
    <property type="entry name" value="Ala_racemase_N"/>
</dbReference>
<gene>
    <name evidence="6" type="primary">alr</name>
    <name evidence="6" type="ORF">P8V03_18480</name>
</gene>